<gene>
    <name evidence="2" type="ORF">IV203_022939</name>
</gene>
<dbReference type="EMBL" id="JAGRRH010000026">
    <property type="protein sequence ID" value="KAG7340988.1"/>
    <property type="molecule type" value="Genomic_DNA"/>
</dbReference>
<evidence type="ECO:0000256" key="1">
    <source>
        <dbReference type="SAM" id="MobiDB-lite"/>
    </source>
</evidence>
<dbReference type="OrthoDB" id="47276at2759"/>
<comment type="caution">
    <text evidence="2">The sequence shown here is derived from an EMBL/GenBank/DDBJ whole genome shotgun (WGS) entry which is preliminary data.</text>
</comment>
<evidence type="ECO:0000313" key="2">
    <source>
        <dbReference type="EMBL" id="KAG7340988.1"/>
    </source>
</evidence>
<feature type="region of interest" description="Disordered" evidence="1">
    <location>
        <begin position="1"/>
        <end position="37"/>
    </location>
</feature>
<accession>A0A9K3KCE7</accession>
<proteinExistence type="predicted"/>
<feature type="compositionally biased region" description="Basic and acidic residues" evidence="1">
    <location>
        <begin position="21"/>
        <end position="37"/>
    </location>
</feature>
<protein>
    <submittedName>
        <fullName evidence="2">tRNA guanine-N7-methyltransferase</fullName>
    </submittedName>
</protein>
<name>A0A9K3KCE7_9STRA</name>
<dbReference type="Proteomes" id="UP000693970">
    <property type="component" value="Unassembled WGS sequence"/>
</dbReference>
<organism evidence="2 3">
    <name type="scientific">Nitzschia inconspicua</name>
    <dbReference type="NCBI Taxonomy" id="303405"/>
    <lineage>
        <taxon>Eukaryota</taxon>
        <taxon>Sar</taxon>
        <taxon>Stramenopiles</taxon>
        <taxon>Ochrophyta</taxon>
        <taxon>Bacillariophyta</taxon>
        <taxon>Bacillariophyceae</taxon>
        <taxon>Bacillariophycidae</taxon>
        <taxon>Bacillariales</taxon>
        <taxon>Bacillariaceae</taxon>
        <taxon>Nitzschia</taxon>
    </lineage>
</organism>
<sequence>MSLNPTSFLPPSPSGRSNKKQRQDTQHNENNIEHGTNEARNSVQLMNDSMCVEQTVQQQLMEHDNGTLVLHALSSATKLALALMLHTSRVRPELVTSLARFMSPASRVFLQSDVQSILDEMRLQFRQQSEYFRDARQSIEVFLSENIVVIPNEREVSVWEQNLPVYRALFTRTEQQYSTCLFKEEAEVEGG</sequence>
<dbReference type="AlphaFoldDB" id="A0A9K3KCE7"/>
<reference evidence="2" key="1">
    <citation type="journal article" date="2021" name="Sci. Rep.">
        <title>Diploid genomic architecture of Nitzschia inconspicua, an elite biomass production diatom.</title>
        <authorList>
            <person name="Oliver A."/>
            <person name="Podell S."/>
            <person name="Pinowska A."/>
            <person name="Traller J.C."/>
            <person name="Smith S.R."/>
            <person name="McClure R."/>
            <person name="Beliaev A."/>
            <person name="Bohutskyi P."/>
            <person name="Hill E.A."/>
            <person name="Rabines A."/>
            <person name="Zheng H."/>
            <person name="Allen L.Z."/>
            <person name="Kuo A."/>
            <person name="Grigoriev I.V."/>
            <person name="Allen A.E."/>
            <person name="Hazlebeck D."/>
            <person name="Allen E.E."/>
        </authorList>
    </citation>
    <scope>NUCLEOTIDE SEQUENCE</scope>
    <source>
        <strain evidence="2">Hildebrandi</strain>
    </source>
</reference>
<evidence type="ECO:0000313" key="3">
    <source>
        <dbReference type="Proteomes" id="UP000693970"/>
    </source>
</evidence>
<reference evidence="2" key="2">
    <citation type="submission" date="2021-04" db="EMBL/GenBank/DDBJ databases">
        <authorList>
            <person name="Podell S."/>
        </authorList>
    </citation>
    <scope>NUCLEOTIDE SEQUENCE</scope>
    <source>
        <strain evidence="2">Hildebrandi</strain>
    </source>
</reference>
<keyword evidence="3" id="KW-1185">Reference proteome</keyword>